<dbReference type="AlphaFoldDB" id="A0A9D1ZHV4"/>
<evidence type="ECO:0000256" key="6">
    <source>
        <dbReference type="ARBA" id="ARBA00023136"/>
    </source>
</evidence>
<dbReference type="InterPro" id="IPR000531">
    <property type="entry name" value="Beta-barrel_TonB"/>
</dbReference>
<evidence type="ECO:0000313" key="13">
    <source>
        <dbReference type="Proteomes" id="UP000886851"/>
    </source>
</evidence>
<dbReference type="InterPro" id="IPR023996">
    <property type="entry name" value="TonB-dep_OMP_SusC/RagA"/>
</dbReference>
<dbReference type="PROSITE" id="PS52016">
    <property type="entry name" value="TONB_DEPENDENT_REC_3"/>
    <property type="match status" value="1"/>
</dbReference>
<evidence type="ECO:0000256" key="7">
    <source>
        <dbReference type="ARBA" id="ARBA00023237"/>
    </source>
</evidence>
<dbReference type="SUPFAM" id="SSF49464">
    <property type="entry name" value="Carboxypeptidase regulatory domain-like"/>
    <property type="match status" value="1"/>
</dbReference>
<comment type="subcellular location">
    <subcellularLocation>
        <location evidence="1 8">Cell outer membrane</location>
        <topology evidence="1 8">Multi-pass membrane protein</topology>
    </subcellularLocation>
</comment>
<sequence>MLDELFAGTDVNYAVRGKKIILSTAIPSPEAEQQTVEVRGRVVDANGEPIIGASVMEADTGNGVITDLDGNFVLRLSAAGASISISYVGYVSQTVKATPDKPLHVVLQEDNQLLDEVVVVGFGSQKKVNLTGAVTSVTSEQLSSRPVSNVSQALQGLVPGMNFSYGGDGGRLDQNMSVNIRGVGTIDNGSESGSNASPLILIDGMAGDMNALNPQDIESISILKDASASSIYGSRAAFGVVLITTKRGKAGKVSINYNNNFRWSQAINMPEVADAYSYATYFNTMKLNDGDTAQFPEWRMQNIRDYLDGKRTETTTPSADNPSRWDWIGNTNTDWYDVVFGGAAFSQEHSLSVSGGTEKIKYYFSANFLDQNGLIRIRRDQMKRYTVSGRIDAQLFPWLQMSYNTKFIRRDYMQPTALNDNMLYHNIAKRWPMEPTVDPNGHTMSNTIINPILYGGDATSQTDWLYQQFSIMVEPIKNWRIIGEVNYRVNDNFAHTDKLRVPQWDVNGDAYYEAGGWTNTSVTENTERTNYFNVNAYTDYTHSFNDAHNLKVMVGFQAERNKYRRLQATGNDLISEQVPSISVTTGEQTINYAQLQQWATAGFFGRINYDYKERYLAEVNLRYDGTSRFARDKRWNLYPSFSVGWNIAREAFMEDINHIVNNLKFRASWGELGNQNTKKLYPYIQTMSYGLANGNWLINGVKPNTADQPALISALLGWETMRSFNIGFDLGMFNNRLNLSLEYFRRKTLDIVGPGIELPAILGAAVPDVNNADMQSTGFELDLSWQDRIRDFSYNVHFLLSDDRQKILRYPNPTGNLSSWNEGHYMGEIWDLETIGIAKTQEEMDAHLASLPNGGQTVGTNWGAGDIMYKDLNGDGRITEGSTLSDPGDRKIIGNNSPRFRFGLDLGASWRGFDLRVFFQGVMKRDAWFGDNMFWGAQGGLWQSGCFVPHLDYFRPEGDPQGANLDAYFPRPLSNNYAKNQKVQTRYLQNAAYMRLKNLTVGYTLPNQLTQKAGLSNVRIFFSAENLFTVTGLPTGFDPETIYTGYGGAAQNSNKGYPLQRTFSTGISVNF</sequence>
<comment type="similarity">
    <text evidence="8 9">Belongs to the TonB-dependent receptor family.</text>
</comment>
<reference evidence="12" key="2">
    <citation type="submission" date="2021-04" db="EMBL/GenBank/DDBJ databases">
        <authorList>
            <person name="Gilroy R."/>
        </authorList>
    </citation>
    <scope>NUCLEOTIDE SEQUENCE</scope>
    <source>
        <strain evidence="12">Gambia2-208</strain>
    </source>
</reference>
<evidence type="ECO:0000256" key="4">
    <source>
        <dbReference type="ARBA" id="ARBA00022692"/>
    </source>
</evidence>
<organism evidence="12 13">
    <name type="scientific">Candidatus Bacteroides pullicola</name>
    <dbReference type="NCBI Taxonomy" id="2838475"/>
    <lineage>
        <taxon>Bacteria</taxon>
        <taxon>Pseudomonadati</taxon>
        <taxon>Bacteroidota</taxon>
        <taxon>Bacteroidia</taxon>
        <taxon>Bacteroidales</taxon>
        <taxon>Bacteroidaceae</taxon>
        <taxon>Bacteroides</taxon>
    </lineage>
</organism>
<dbReference type="NCBIfam" id="TIGR04056">
    <property type="entry name" value="OMP_RagA_SusC"/>
    <property type="match status" value="1"/>
</dbReference>
<keyword evidence="6 8" id="KW-0472">Membrane</keyword>
<feature type="domain" description="TonB-dependent receptor-like beta-barrel" evidence="10">
    <location>
        <begin position="457"/>
        <end position="1027"/>
    </location>
</feature>
<keyword evidence="3 8" id="KW-1134">Transmembrane beta strand</keyword>
<feature type="domain" description="TonB-dependent receptor plug" evidence="11">
    <location>
        <begin position="127"/>
        <end position="240"/>
    </location>
</feature>
<dbReference type="InterPro" id="IPR039426">
    <property type="entry name" value="TonB-dep_rcpt-like"/>
</dbReference>
<dbReference type="GO" id="GO:0009279">
    <property type="term" value="C:cell outer membrane"/>
    <property type="evidence" value="ECO:0007669"/>
    <property type="project" value="UniProtKB-SubCell"/>
</dbReference>
<dbReference type="FunFam" id="2.60.40.1120:FF:000003">
    <property type="entry name" value="Outer membrane protein Omp121"/>
    <property type="match status" value="1"/>
</dbReference>
<dbReference type="Gene3D" id="2.40.170.20">
    <property type="entry name" value="TonB-dependent receptor, beta-barrel domain"/>
    <property type="match status" value="1"/>
</dbReference>
<dbReference type="EMBL" id="DXCV01000056">
    <property type="protein sequence ID" value="HIY88649.1"/>
    <property type="molecule type" value="Genomic_DNA"/>
</dbReference>
<dbReference type="Pfam" id="PF07715">
    <property type="entry name" value="Plug"/>
    <property type="match status" value="1"/>
</dbReference>
<evidence type="ECO:0000256" key="8">
    <source>
        <dbReference type="PROSITE-ProRule" id="PRU01360"/>
    </source>
</evidence>
<keyword evidence="5 9" id="KW-0798">TonB box</keyword>
<evidence type="ECO:0000256" key="2">
    <source>
        <dbReference type="ARBA" id="ARBA00022448"/>
    </source>
</evidence>
<gene>
    <name evidence="12" type="ORF">H9824_08100</name>
</gene>
<comment type="caution">
    <text evidence="12">The sequence shown here is derived from an EMBL/GenBank/DDBJ whole genome shotgun (WGS) entry which is preliminary data.</text>
</comment>
<dbReference type="InterPro" id="IPR008969">
    <property type="entry name" value="CarboxyPept-like_regulatory"/>
</dbReference>
<dbReference type="InterPro" id="IPR023997">
    <property type="entry name" value="TonB-dep_OMP_SusC/RagA_CS"/>
</dbReference>
<keyword evidence="7 8" id="KW-0998">Cell outer membrane</keyword>
<dbReference type="Pfam" id="PF00593">
    <property type="entry name" value="TonB_dep_Rec_b-barrel"/>
    <property type="match status" value="1"/>
</dbReference>
<evidence type="ECO:0000256" key="1">
    <source>
        <dbReference type="ARBA" id="ARBA00004571"/>
    </source>
</evidence>
<accession>A0A9D1ZHV4</accession>
<proteinExistence type="inferred from homology"/>
<reference evidence="12" key="1">
    <citation type="journal article" date="2021" name="PeerJ">
        <title>Extensive microbial diversity within the chicken gut microbiome revealed by metagenomics and culture.</title>
        <authorList>
            <person name="Gilroy R."/>
            <person name="Ravi A."/>
            <person name="Getino M."/>
            <person name="Pursley I."/>
            <person name="Horton D.L."/>
            <person name="Alikhan N.F."/>
            <person name="Baker D."/>
            <person name="Gharbi K."/>
            <person name="Hall N."/>
            <person name="Watson M."/>
            <person name="Adriaenssens E.M."/>
            <person name="Foster-Nyarko E."/>
            <person name="Jarju S."/>
            <person name="Secka A."/>
            <person name="Antonio M."/>
            <person name="Oren A."/>
            <person name="Chaudhuri R.R."/>
            <person name="La Ragione R."/>
            <person name="Hildebrand F."/>
            <person name="Pallen M.J."/>
        </authorList>
    </citation>
    <scope>NUCLEOTIDE SEQUENCE</scope>
    <source>
        <strain evidence="12">Gambia2-208</strain>
    </source>
</reference>
<dbReference type="NCBIfam" id="TIGR04057">
    <property type="entry name" value="SusC_RagA_signa"/>
    <property type="match status" value="1"/>
</dbReference>
<evidence type="ECO:0000259" key="11">
    <source>
        <dbReference type="Pfam" id="PF07715"/>
    </source>
</evidence>
<name>A0A9D1ZHV4_9BACE</name>
<evidence type="ECO:0000256" key="5">
    <source>
        <dbReference type="ARBA" id="ARBA00023077"/>
    </source>
</evidence>
<dbReference type="InterPro" id="IPR036942">
    <property type="entry name" value="Beta-barrel_TonB_sf"/>
</dbReference>
<dbReference type="Pfam" id="PF13715">
    <property type="entry name" value="CarbopepD_reg_2"/>
    <property type="match status" value="1"/>
</dbReference>
<evidence type="ECO:0000259" key="10">
    <source>
        <dbReference type="Pfam" id="PF00593"/>
    </source>
</evidence>
<dbReference type="InterPro" id="IPR037066">
    <property type="entry name" value="Plug_dom_sf"/>
</dbReference>
<dbReference type="Gene3D" id="2.60.40.1120">
    <property type="entry name" value="Carboxypeptidase-like, regulatory domain"/>
    <property type="match status" value="1"/>
</dbReference>
<keyword evidence="2 8" id="KW-0813">Transport</keyword>
<protein>
    <submittedName>
        <fullName evidence="12">TonB-dependent receptor</fullName>
    </submittedName>
</protein>
<dbReference type="Gene3D" id="2.170.130.10">
    <property type="entry name" value="TonB-dependent receptor, plug domain"/>
    <property type="match status" value="1"/>
</dbReference>
<evidence type="ECO:0000313" key="12">
    <source>
        <dbReference type="EMBL" id="HIY88649.1"/>
    </source>
</evidence>
<keyword evidence="4 8" id="KW-0812">Transmembrane</keyword>
<evidence type="ECO:0000256" key="3">
    <source>
        <dbReference type="ARBA" id="ARBA00022452"/>
    </source>
</evidence>
<dbReference type="SUPFAM" id="SSF56935">
    <property type="entry name" value="Porins"/>
    <property type="match status" value="1"/>
</dbReference>
<evidence type="ECO:0000256" key="9">
    <source>
        <dbReference type="RuleBase" id="RU003357"/>
    </source>
</evidence>
<keyword evidence="12" id="KW-0675">Receptor</keyword>
<dbReference type="Proteomes" id="UP000886851">
    <property type="component" value="Unassembled WGS sequence"/>
</dbReference>
<dbReference type="InterPro" id="IPR012910">
    <property type="entry name" value="Plug_dom"/>
</dbReference>